<organism evidence="4">
    <name type="scientific">Gongylonema pulchrum</name>
    <dbReference type="NCBI Taxonomy" id="637853"/>
    <lineage>
        <taxon>Eukaryota</taxon>
        <taxon>Metazoa</taxon>
        <taxon>Ecdysozoa</taxon>
        <taxon>Nematoda</taxon>
        <taxon>Chromadorea</taxon>
        <taxon>Rhabditida</taxon>
        <taxon>Spirurina</taxon>
        <taxon>Spiruromorpha</taxon>
        <taxon>Spiruroidea</taxon>
        <taxon>Gongylonematidae</taxon>
        <taxon>Gongylonema</taxon>
    </lineage>
</organism>
<evidence type="ECO:0000313" key="2">
    <source>
        <dbReference type="EMBL" id="VDN43648.1"/>
    </source>
</evidence>
<name>A0A183EVN4_9BILA</name>
<evidence type="ECO:0000256" key="1">
    <source>
        <dbReference type="SAM" id="MobiDB-lite"/>
    </source>
</evidence>
<gene>
    <name evidence="2" type="ORF">GPUH_LOCUS25025</name>
</gene>
<feature type="compositionally biased region" description="Low complexity" evidence="1">
    <location>
        <begin position="77"/>
        <end position="90"/>
    </location>
</feature>
<dbReference type="WBParaSite" id="GPUH_0002505501-mRNA-1">
    <property type="protein sequence ID" value="GPUH_0002505501-mRNA-1"/>
    <property type="gene ID" value="GPUH_0002505501"/>
</dbReference>
<dbReference type="EMBL" id="UYRT01103452">
    <property type="protein sequence ID" value="VDN43648.1"/>
    <property type="molecule type" value="Genomic_DNA"/>
</dbReference>
<sequence length="132" mass="15164">MRNCSKESAVKEQVTADDVNLNLFKPKNFESAALSKSSAKLTWDETDPERIYSLRVPDEEEDQREKTVSLLKKSSTEETSATAETSVEVTWDATPIDDDLGEMKKKRNENEATAWEKYLEKRKAKRKVHCCF</sequence>
<reference evidence="2 3" key="2">
    <citation type="submission" date="2018-11" db="EMBL/GenBank/DDBJ databases">
        <authorList>
            <consortium name="Pathogen Informatics"/>
        </authorList>
    </citation>
    <scope>NUCLEOTIDE SEQUENCE [LARGE SCALE GENOMIC DNA]</scope>
</reference>
<dbReference type="PANTHER" id="PTHR12202">
    <property type="entry name" value="ESF1 HOMOLOG"/>
    <property type="match status" value="1"/>
</dbReference>
<dbReference type="PANTHER" id="PTHR12202:SF0">
    <property type="entry name" value="ESF1 HOMOLOG"/>
    <property type="match status" value="1"/>
</dbReference>
<dbReference type="GO" id="GO:0003723">
    <property type="term" value="F:RNA binding"/>
    <property type="evidence" value="ECO:0007669"/>
    <property type="project" value="TreeGrafter"/>
</dbReference>
<dbReference type="Proteomes" id="UP000271098">
    <property type="component" value="Unassembled WGS sequence"/>
</dbReference>
<dbReference type="GO" id="GO:0006364">
    <property type="term" value="P:rRNA processing"/>
    <property type="evidence" value="ECO:0007669"/>
    <property type="project" value="InterPro"/>
</dbReference>
<dbReference type="InterPro" id="IPR039754">
    <property type="entry name" value="Esf1"/>
</dbReference>
<proteinExistence type="predicted"/>
<evidence type="ECO:0000313" key="3">
    <source>
        <dbReference type="Proteomes" id="UP000271098"/>
    </source>
</evidence>
<evidence type="ECO:0000313" key="4">
    <source>
        <dbReference type="WBParaSite" id="GPUH_0002505501-mRNA-1"/>
    </source>
</evidence>
<dbReference type="AlphaFoldDB" id="A0A183EVN4"/>
<feature type="region of interest" description="Disordered" evidence="1">
    <location>
        <begin position="56"/>
        <end position="109"/>
    </location>
</feature>
<keyword evidence="3" id="KW-1185">Reference proteome</keyword>
<accession>A0A183EVN4</accession>
<reference evidence="4" key="1">
    <citation type="submission" date="2016-06" db="UniProtKB">
        <authorList>
            <consortium name="WormBaseParasite"/>
        </authorList>
    </citation>
    <scope>IDENTIFICATION</scope>
</reference>
<protein>
    <submittedName>
        <fullName evidence="4">Protein phosphatase inhibitor</fullName>
    </submittedName>
</protein>